<gene>
    <name evidence="8" type="ORF">RMAR0315_LOCUS3645</name>
</gene>
<protein>
    <recommendedName>
        <fullName evidence="7">Small ribosomal subunit protein mS29</fullName>
    </recommendedName>
</protein>
<dbReference type="GO" id="GO:0005763">
    <property type="term" value="C:mitochondrial small ribosomal subunit"/>
    <property type="evidence" value="ECO:0007669"/>
    <property type="project" value="TreeGrafter"/>
</dbReference>
<proteinExistence type="inferred from homology"/>
<dbReference type="EMBL" id="HBEK01006573">
    <property type="protein sequence ID" value="CAD8393660.1"/>
    <property type="molecule type" value="Transcribed_RNA"/>
</dbReference>
<evidence type="ECO:0000256" key="6">
    <source>
        <dbReference type="ARBA" id="ARBA00023274"/>
    </source>
</evidence>
<organism evidence="8">
    <name type="scientific">Rhodosorus marinus</name>
    <dbReference type="NCBI Taxonomy" id="101924"/>
    <lineage>
        <taxon>Eukaryota</taxon>
        <taxon>Rhodophyta</taxon>
        <taxon>Stylonematophyceae</taxon>
        <taxon>Stylonematales</taxon>
        <taxon>Stylonemataceae</taxon>
        <taxon>Rhodosorus</taxon>
    </lineage>
</organism>
<evidence type="ECO:0000256" key="1">
    <source>
        <dbReference type="ARBA" id="ARBA00004173"/>
    </source>
</evidence>
<dbReference type="Pfam" id="PF10236">
    <property type="entry name" value="DAP3"/>
    <property type="match status" value="1"/>
</dbReference>
<reference evidence="8" key="1">
    <citation type="submission" date="2021-01" db="EMBL/GenBank/DDBJ databases">
        <authorList>
            <person name="Corre E."/>
            <person name="Pelletier E."/>
            <person name="Niang G."/>
            <person name="Scheremetjew M."/>
            <person name="Finn R."/>
            <person name="Kale V."/>
            <person name="Holt S."/>
            <person name="Cochrane G."/>
            <person name="Meng A."/>
            <person name="Brown T."/>
            <person name="Cohen L."/>
        </authorList>
    </citation>
    <scope>NUCLEOTIDE SEQUENCE</scope>
    <source>
        <strain evidence="8">UTEX LB 2760</strain>
    </source>
</reference>
<evidence type="ECO:0000256" key="4">
    <source>
        <dbReference type="ARBA" id="ARBA00022980"/>
    </source>
</evidence>
<dbReference type="AlphaFoldDB" id="A0A7S0BHV4"/>
<dbReference type="PANTHER" id="PTHR12810">
    <property type="entry name" value="MITOCHONDRIAL 28S RIBOSOMAL PROTEIN S29"/>
    <property type="match status" value="1"/>
</dbReference>
<accession>A0A7S0BHV4</accession>
<comment type="similarity">
    <text evidence="2">Belongs to the mitochondrion-specific ribosomal protein mS29 family.</text>
</comment>
<keyword evidence="4" id="KW-0689">Ribosomal protein</keyword>
<evidence type="ECO:0000256" key="7">
    <source>
        <dbReference type="ARBA" id="ARBA00035140"/>
    </source>
</evidence>
<dbReference type="InterPro" id="IPR027417">
    <property type="entry name" value="P-loop_NTPase"/>
</dbReference>
<evidence type="ECO:0000256" key="2">
    <source>
        <dbReference type="ARBA" id="ARBA00009863"/>
    </source>
</evidence>
<dbReference type="PANTHER" id="PTHR12810:SF0">
    <property type="entry name" value="SMALL RIBOSOMAL SUBUNIT PROTEIN MS29"/>
    <property type="match status" value="1"/>
</dbReference>
<comment type="subcellular location">
    <subcellularLocation>
        <location evidence="1">Mitochondrion</location>
    </subcellularLocation>
</comment>
<evidence type="ECO:0000313" key="8">
    <source>
        <dbReference type="EMBL" id="CAD8393660.1"/>
    </source>
</evidence>
<keyword evidence="3" id="KW-0809">Transit peptide</keyword>
<name>A0A7S0BHV4_9RHOD</name>
<dbReference type="InterPro" id="IPR019368">
    <property type="entry name" value="Ribosomal_mS29"/>
</dbReference>
<keyword evidence="6" id="KW-0687">Ribonucleoprotein</keyword>
<keyword evidence="5" id="KW-0496">Mitochondrion</keyword>
<dbReference type="SUPFAM" id="SSF52540">
    <property type="entry name" value="P-loop containing nucleoside triphosphate hydrolases"/>
    <property type="match status" value="1"/>
</dbReference>
<dbReference type="GO" id="GO:0003735">
    <property type="term" value="F:structural constituent of ribosome"/>
    <property type="evidence" value="ECO:0007669"/>
    <property type="project" value="TreeGrafter"/>
</dbReference>
<evidence type="ECO:0000256" key="5">
    <source>
        <dbReference type="ARBA" id="ARBA00023128"/>
    </source>
</evidence>
<evidence type="ECO:0000256" key="3">
    <source>
        <dbReference type="ARBA" id="ARBA00022946"/>
    </source>
</evidence>
<sequence length="398" mass="45282">MQCGRLLSRSWNKRLGRWNNLRRYSSAEFLAENVGKLMPVDKGLVQEGLAPAVLRHEQLTGRFDSLIRHQDVKLNEELDNMIREGKVMTDSNVYVLSGPTKCGKTMSMLRLVEQRRKSGWLVLFVRGRKWSFGQYFYNGAFKTRKEKTQGLEPLWYDRPEQSKELLQSLKTAHGDILGDLPVLTDSETVKESKAESVLELVEYGLSLHDRLDEDWFTFPRLLGDATDAVIEELKAVEDVPVMIAVDEYPSFFGMSGLSTPDGNRLVSQALRFSWHFRDPMKLANSIKNGVFVASLSGRYIAFLNTKKEKAASCRMVPLNEQDHYNLVKDPSDVTHVGAITRGLTYEIPRFTEEESRAMLTYTNRIGLVSDVFSPEKANYLHALTQGTPEELLTICKAF</sequence>